<dbReference type="SMART" id="SM01061">
    <property type="entry name" value="CAT_RBD"/>
    <property type="match status" value="1"/>
</dbReference>
<dbReference type="SUPFAM" id="SSF50151">
    <property type="entry name" value="SacY-like RNA-binding domain"/>
    <property type="match status" value="1"/>
</dbReference>
<sequence length="286" mass="33185">MKIIKILNNNAVIAVDETLHEQVMMGKGLAFQKRVGELLDVALVEKVFSLKNNALNGRLSELLAEIPLDVLTTTEKIIDLAEARLGERLSNNLYIALTDHCHFAIERFKQGISLPNGLLWDIKRVYHREFTVSLEALDIIEQRLGVRLPEDEAGYIAQHLVKGQLKGEMSEVVQVTKIIQQIMHIVKYQLRLDYREDTLSYHRFITHLKFFAQRMLSSKLVRNEDESLHDEVMNSYPQAWKCVQKVEHHIQQTYGYALTKEEKMFLAIHIERVRKETLNPSRLQSE</sequence>
<dbReference type="InterPro" id="IPR001550">
    <property type="entry name" value="Transcrpt_antitermin_CS"/>
</dbReference>
<comment type="similarity">
    <text evidence="6">Belongs to the transcriptional antiterminator BglG family.</text>
</comment>
<evidence type="ECO:0000256" key="3">
    <source>
        <dbReference type="ARBA" id="ARBA00023015"/>
    </source>
</evidence>
<dbReference type="SUPFAM" id="SSF63520">
    <property type="entry name" value="PTS-regulatory domain, PRD"/>
    <property type="match status" value="2"/>
</dbReference>
<keyword evidence="2" id="KW-0694">RNA-binding</keyword>
<dbReference type="Pfam" id="PF03123">
    <property type="entry name" value="CAT_RBD"/>
    <property type="match status" value="1"/>
</dbReference>
<keyword evidence="5" id="KW-0804">Transcription</keyword>
<dbReference type="PANTHER" id="PTHR30185">
    <property type="entry name" value="CRYPTIC BETA-GLUCOSIDE BGL OPERON ANTITERMINATOR"/>
    <property type="match status" value="1"/>
</dbReference>
<dbReference type="AlphaFoldDB" id="A0AB39VSG1"/>
<keyword evidence="3" id="KW-0805">Transcription regulation</keyword>
<dbReference type="Gene3D" id="2.30.24.10">
    <property type="entry name" value="CAT RNA-binding domain"/>
    <property type="match status" value="1"/>
</dbReference>
<dbReference type="PROSITE" id="PS00654">
    <property type="entry name" value="PRD_1"/>
    <property type="match status" value="1"/>
</dbReference>
<dbReference type="EMBL" id="CP165628">
    <property type="protein sequence ID" value="XDU73543.1"/>
    <property type="molecule type" value="Genomic_DNA"/>
</dbReference>
<name>A0AB39VSG1_9GAMM</name>
<dbReference type="InterPro" id="IPR004341">
    <property type="entry name" value="CAT_RNA-bd_dom"/>
</dbReference>
<organism evidence="8">
    <name type="scientific">Rouxiella sp. WC2420</name>
    <dbReference type="NCBI Taxonomy" id="3234145"/>
    <lineage>
        <taxon>Bacteria</taxon>
        <taxon>Pseudomonadati</taxon>
        <taxon>Pseudomonadota</taxon>
        <taxon>Gammaproteobacteria</taxon>
        <taxon>Enterobacterales</taxon>
        <taxon>Yersiniaceae</taxon>
        <taxon>Rouxiella</taxon>
    </lineage>
</organism>
<dbReference type="GO" id="GO:0045893">
    <property type="term" value="P:positive regulation of DNA-templated transcription"/>
    <property type="evidence" value="ECO:0007669"/>
    <property type="project" value="InterPro"/>
</dbReference>
<dbReference type="InterPro" id="IPR036650">
    <property type="entry name" value="CAT_RNA-bd_dom_sf"/>
</dbReference>
<feature type="domain" description="PRD" evidence="7">
    <location>
        <begin position="65"/>
        <end position="170"/>
    </location>
</feature>
<dbReference type="PROSITE" id="PS51372">
    <property type="entry name" value="PRD_2"/>
    <property type="match status" value="2"/>
</dbReference>
<evidence type="ECO:0000313" key="8">
    <source>
        <dbReference type="EMBL" id="XDU73543.1"/>
    </source>
</evidence>
<dbReference type="Pfam" id="PF00874">
    <property type="entry name" value="PRD"/>
    <property type="match status" value="2"/>
</dbReference>
<dbReference type="GO" id="GO:0003723">
    <property type="term" value="F:RNA binding"/>
    <property type="evidence" value="ECO:0007669"/>
    <property type="project" value="UniProtKB-KW"/>
</dbReference>
<evidence type="ECO:0000259" key="7">
    <source>
        <dbReference type="PROSITE" id="PS51372"/>
    </source>
</evidence>
<dbReference type="InterPro" id="IPR036634">
    <property type="entry name" value="PRD_sf"/>
</dbReference>
<evidence type="ECO:0000256" key="4">
    <source>
        <dbReference type="ARBA" id="ARBA00023159"/>
    </source>
</evidence>
<accession>A0AB39VSG1</accession>
<dbReference type="InterPro" id="IPR050661">
    <property type="entry name" value="BglG_antiterminators"/>
</dbReference>
<dbReference type="PANTHER" id="PTHR30185:SF15">
    <property type="entry name" value="CRYPTIC BETA-GLUCOSIDE BGL OPERON ANTITERMINATOR"/>
    <property type="match status" value="1"/>
</dbReference>
<dbReference type="Gene3D" id="1.10.1790.10">
    <property type="entry name" value="PRD domain"/>
    <property type="match status" value="2"/>
</dbReference>
<evidence type="ECO:0000256" key="5">
    <source>
        <dbReference type="ARBA" id="ARBA00023163"/>
    </source>
</evidence>
<reference evidence="8" key="1">
    <citation type="submission" date="2024-07" db="EMBL/GenBank/DDBJ databases">
        <authorList>
            <person name="Biller S.J."/>
        </authorList>
    </citation>
    <scope>NUCLEOTIDE SEQUENCE</scope>
    <source>
        <strain evidence="8">WC2420</strain>
    </source>
</reference>
<dbReference type="RefSeq" id="WP_009637556.1">
    <property type="nucleotide sequence ID" value="NZ_CP165628.1"/>
</dbReference>
<dbReference type="NCBIfam" id="NF046042">
    <property type="entry name" value="LicT"/>
    <property type="match status" value="1"/>
</dbReference>
<evidence type="ECO:0000256" key="6">
    <source>
        <dbReference type="ARBA" id="ARBA00038510"/>
    </source>
</evidence>
<keyword evidence="1" id="KW-0677">Repeat</keyword>
<proteinExistence type="inferred from homology"/>
<evidence type="ECO:0000256" key="1">
    <source>
        <dbReference type="ARBA" id="ARBA00022737"/>
    </source>
</evidence>
<feature type="domain" description="PRD" evidence="7">
    <location>
        <begin position="171"/>
        <end position="280"/>
    </location>
</feature>
<protein>
    <submittedName>
        <fullName evidence="8">BglG family transcription antiterminator LicT</fullName>
    </submittedName>
</protein>
<dbReference type="InterPro" id="IPR011608">
    <property type="entry name" value="PRD"/>
</dbReference>
<keyword evidence="4" id="KW-0010">Activator</keyword>
<gene>
    <name evidence="8" type="primary">licT</name>
    <name evidence="8" type="ORF">AB3G37_05430</name>
</gene>
<evidence type="ECO:0000256" key="2">
    <source>
        <dbReference type="ARBA" id="ARBA00022884"/>
    </source>
</evidence>